<dbReference type="PROSITE" id="PS50932">
    <property type="entry name" value="HTH_LACI_2"/>
    <property type="match status" value="1"/>
</dbReference>
<protein>
    <submittedName>
        <fullName evidence="5">LacI family DNA-binding transcriptional regulator</fullName>
    </submittedName>
</protein>
<keyword evidence="6" id="KW-1185">Reference proteome</keyword>
<organism evidence="5 6">
    <name type="scientific">Bifidobacterium miconis</name>
    <dbReference type="NCBI Taxonomy" id="2834435"/>
    <lineage>
        <taxon>Bacteria</taxon>
        <taxon>Bacillati</taxon>
        <taxon>Actinomycetota</taxon>
        <taxon>Actinomycetes</taxon>
        <taxon>Bifidobacteriales</taxon>
        <taxon>Bifidobacteriaceae</taxon>
        <taxon>Bifidobacterium</taxon>
    </lineage>
</organism>
<dbReference type="Pfam" id="PF13377">
    <property type="entry name" value="Peripla_BP_3"/>
    <property type="match status" value="1"/>
</dbReference>
<evidence type="ECO:0000313" key="5">
    <source>
        <dbReference type="EMBL" id="MBW3093400.1"/>
    </source>
</evidence>
<dbReference type="Proteomes" id="UP000700815">
    <property type="component" value="Unassembled WGS sequence"/>
</dbReference>
<reference evidence="5 6" key="1">
    <citation type="submission" date="2021-05" db="EMBL/GenBank/DDBJ databases">
        <title>Phylogenetic classification of ten novel species belonging to the genus Bifidobacterium comprising B. colchicus sp. nov., B. abeli sp. nov., B. bicoloris sp. nov., B. guerezis sp. nov., B. rosaliae sp. nov., B. santillanensis sp. nov., B. argentati sp. nov., B. amazzoni sp. nov., B. pluviali sp. nov., and B. pinnaculum sp. nov.</title>
        <authorList>
            <person name="Lugli G.A."/>
            <person name="Ruiz Garcia L."/>
            <person name="Margolles A."/>
            <person name="Ventura M."/>
        </authorList>
    </citation>
    <scope>NUCLEOTIDE SEQUENCE [LARGE SCALE GENOMIC DNA]</scope>
    <source>
        <strain evidence="5 6">82T10</strain>
    </source>
</reference>
<sequence length="349" mass="37581">MKRSAATLKDVASAAGVSAMTVSKALRNAPGVSDKTRERVLAIAQNIGYETNVSASVLKTGRSGIIQIIVNEYDIPFYAKLIDVMSSAVVANGFTPFLQQTKYSKSTLQSTLSSSLFSGVLSDGVIAHASGLSGDLFEKIIHGKPAVLIDSCEEQPVVSSVVFPNEEGARAAVQYLAERGCRNIGLIGPSYLEKQDFLHSPSPMKLRMRGARAALLDLGLPYDESTVVAVEGMSEEHAIDSVHELVRNGRIPFDGLFCLNDSTAIGAIRALADHGIRVPEDVKVIGFDGVREGRFHVPSLTTINVDMDQLARLVMLSLKQQIDHEGDPLPATKTTIGFTLIERESTQTR</sequence>
<dbReference type="CDD" id="cd01392">
    <property type="entry name" value="HTH_LacI"/>
    <property type="match status" value="1"/>
</dbReference>
<evidence type="ECO:0000259" key="4">
    <source>
        <dbReference type="PROSITE" id="PS50932"/>
    </source>
</evidence>
<dbReference type="SMART" id="SM00354">
    <property type="entry name" value="HTH_LACI"/>
    <property type="match status" value="1"/>
</dbReference>
<keyword evidence="2 5" id="KW-0238">DNA-binding</keyword>
<dbReference type="EMBL" id="JAHBBH010000040">
    <property type="protein sequence ID" value="MBW3093400.1"/>
    <property type="molecule type" value="Genomic_DNA"/>
</dbReference>
<dbReference type="PANTHER" id="PTHR30146:SF109">
    <property type="entry name" value="HTH-TYPE TRANSCRIPTIONAL REGULATOR GALS"/>
    <property type="match status" value="1"/>
</dbReference>
<dbReference type="GO" id="GO:0003677">
    <property type="term" value="F:DNA binding"/>
    <property type="evidence" value="ECO:0007669"/>
    <property type="project" value="UniProtKB-KW"/>
</dbReference>
<dbReference type="RefSeq" id="WP_219059375.1">
    <property type="nucleotide sequence ID" value="NZ_JAHBBH010000040.1"/>
</dbReference>
<dbReference type="PANTHER" id="PTHR30146">
    <property type="entry name" value="LACI-RELATED TRANSCRIPTIONAL REPRESSOR"/>
    <property type="match status" value="1"/>
</dbReference>
<gene>
    <name evidence="5" type="ORF">KIH79_10810</name>
</gene>
<keyword evidence="1" id="KW-0805">Transcription regulation</keyword>
<dbReference type="CDD" id="cd06267">
    <property type="entry name" value="PBP1_LacI_sugar_binding-like"/>
    <property type="match status" value="1"/>
</dbReference>
<evidence type="ECO:0000313" key="6">
    <source>
        <dbReference type="Proteomes" id="UP000700815"/>
    </source>
</evidence>
<accession>A0ABS6WI22</accession>
<feature type="domain" description="HTH lacI-type" evidence="4">
    <location>
        <begin position="6"/>
        <end position="60"/>
    </location>
</feature>
<evidence type="ECO:0000256" key="1">
    <source>
        <dbReference type="ARBA" id="ARBA00023015"/>
    </source>
</evidence>
<proteinExistence type="predicted"/>
<dbReference type="PROSITE" id="PS00356">
    <property type="entry name" value="HTH_LACI_1"/>
    <property type="match status" value="1"/>
</dbReference>
<comment type="caution">
    <text evidence="5">The sequence shown here is derived from an EMBL/GenBank/DDBJ whole genome shotgun (WGS) entry which is preliminary data.</text>
</comment>
<evidence type="ECO:0000256" key="2">
    <source>
        <dbReference type="ARBA" id="ARBA00023125"/>
    </source>
</evidence>
<keyword evidence="3" id="KW-0804">Transcription</keyword>
<dbReference type="Pfam" id="PF00356">
    <property type="entry name" value="LacI"/>
    <property type="match status" value="1"/>
</dbReference>
<name>A0ABS6WI22_9BIFI</name>
<dbReference type="InterPro" id="IPR000843">
    <property type="entry name" value="HTH_LacI"/>
</dbReference>
<dbReference type="InterPro" id="IPR046335">
    <property type="entry name" value="LacI/GalR-like_sensor"/>
</dbReference>
<evidence type="ECO:0000256" key="3">
    <source>
        <dbReference type="ARBA" id="ARBA00023163"/>
    </source>
</evidence>